<dbReference type="EMBL" id="JAGRRH010000007">
    <property type="protein sequence ID" value="KAG7367608.1"/>
    <property type="molecule type" value="Genomic_DNA"/>
</dbReference>
<name>A0A9K3LT84_9STRA</name>
<feature type="region of interest" description="Disordered" evidence="3">
    <location>
        <begin position="353"/>
        <end position="383"/>
    </location>
</feature>
<proteinExistence type="predicted"/>
<evidence type="ECO:0000259" key="4">
    <source>
        <dbReference type="PROSITE" id="PS50181"/>
    </source>
</evidence>
<feature type="domain" description="F-box" evidence="4">
    <location>
        <begin position="1"/>
        <end position="46"/>
    </location>
</feature>
<dbReference type="PROSITE" id="PS50181">
    <property type="entry name" value="FBOX"/>
    <property type="match status" value="1"/>
</dbReference>
<comment type="caution">
    <text evidence="5">The sequence shown here is derived from an EMBL/GenBank/DDBJ whole genome shotgun (WGS) entry which is preliminary data.</text>
</comment>
<protein>
    <submittedName>
        <fullName evidence="5">Galactose oxidase</fullName>
    </submittedName>
</protein>
<dbReference type="PANTHER" id="PTHR46093:SF18">
    <property type="entry name" value="FIBRONECTIN TYPE-III DOMAIN-CONTAINING PROTEIN"/>
    <property type="match status" value="1"/>
</dbReference>
<evidence type="ECO:0000256" key="2">
    <source>
        <dbReference type="ARBA" id="ARBA00022737"/>
    </source>
</evidence>
<dbReference type="InterPro" id="IPR001810">
    <property type="entry name" value="F-box_dom"/>
</dbReference>
<reference evidence="5" key="2">
    <citation type="submission" date="2021-04" db="EMBL/GenBank/DDBJ databases">
        <authorList>
            <person name="Podell S."/>
        </authorList>
    </citation>
    <scope>NUCLEOTIDE SEQUENCE</scope>
    <source>
        <strain evidence="5">Hildebrandi</strain>
    </source>
</reference>
<dbReference type="PANTHER" id="PTHR46093">
    <property type="entry name" value="ACYL-COA-BINDING DOMAIN-CONTAINING PROTEIN 5"/>
    <property type="match status" value="1"/>
</dbReference>
<sequence>MASFPLPVEVWQSVILFLPPIDVLSVLCVNRACSSLGRTGAFWKRLFLRDNEEDAIMLQDDESCDVLHRAYLTHAYKNALSSVRWYPIRSDRVRISEREGHLACMIKSSSQKRRIVITGGFSDDETVYVLDPGKSWNHRSGYWTMNSVRPSQSAEFVYGASLTPLEGLCNDGDDDMTFRAIRFGGFRGGGYSHETNQLSLLSIRQVEGGQPTARWEEIQPTNPQLAMPRAYHTATLLNGRYLLIIGGMMWRESILAECILDTQTWTWIDTTITTGLKAPKGRHGHSIVLDSKRNRLVLFGGGNGTDLLRSGYDDYEVWELQLGHGWQDDLLQSLPWKWNPIYCSNLDTVVDPNGDEQLDGASDDSHNTEGEAHRHQQQHQQHDLSPAENLCLGRCHSNFKISADRVLLLFGSGAPSTNGLIAFDLKDNVFHRPAITGIIPKPRFTGVAVGLEEGYILTHGGYCTQESDAIGEWDVLDVAPALKRGFGSLPIDNTREPHEVITDAQAQAGRSNSGQAAMIELMYRTLLRQVHRFHEQDDNDDDDDDDDDDDIDYDDDDSYDPGYEEVE</sequence>
<reference evidence="5" key="1">
    <citation type="journal article" date="2021" name="Sci. Rep.">
        <title>Diploid genomic architecture of Nitzschia inconspicua, an elite biomass production diatom.</title>
        <authorList>
            <person name="Oliver A."/>
            <person name="Podell S."/>
            <person name="Pinowska A."/>
            <person name="Traller J.C."/>
            <person name="Smith S.R."/>
            <person name="McClure R."/>
            <person name="Beliaev A."/>
            <person name="Bohutskyi P."/>
            <person name="Hill E.A."/>
            <person name="Rabines A."/>
            <person name="Zheng H."/>
            <person name="Allen L.Z."/>
            <person name="Kuo A."/>
            <person name="Grigoriev I.V."/>
            <person name="Allen A.E."/>
            <person name="Hazlebeck D."/>
            <person name="Allen E.E."/>
        </authorList>
    </citation>
    <scope>NUCLEOTIDE SEQUENCE</scope>
    <source>
        <strain evidence="5">Hildebrandi</strain>
    </source>
</reference>
<evidence type="ECO:0000313" key="5">
    <source>
        <dbReference type="EMBL" id="KAG7367608.1"/>
    </source>
</evidence>
<organism evidence="5 6">
    <name type="scientific">Nitzschia inconspicua</name>
    <dbReference type="NCBI Taxonomy" id="303405"/>
    <lineage>
        <taxon>Eukaryota</taxon>
        <taxon>Sar</taxon>
        <taxon>Stramenopiles</taxon>
        <taxon>Ochrophyta</taxon>
        <taxon>Bacillariophyta</taxon>
        <taxon>Bacillariophyceae</taxon>
        <taxon>Bacillariophycidae</taxon>
        <taxon>Bacillariales</taxon>
        <taxon>Bacillariaceae</taxon>
        <taxon>Nitzschia</taxon>
    </lineage>
</organism>
<keyword evidence="1" id="KW-0880">Kelch repeat</keyword>
<feature type="compositionally biased region" description="Basic and acidic residues" evidence="3">
    <location>
        <begin position="363"/>
        <end position="374"/>
    </location>
</feature>
<evidence type="ECO:0000256" key="3">
    <source>
        <dbReference type="SAM" id="MobiDB-lite"/>
    </source>
</evidence>
<dbReference type="SMART" id="SM00256">
    <property type="entry name" value="FBOX"/>
    <property type="match status" value="1"/>
</dbReference>
<dbReference type="Proteomes" id="UP000693970">
    <property type="component" value="Unassembled WGS sequence"/>
</dbReference>
<evidence type="ECO:0000313" key="6">
    <source>
        <dbReference type="Proteomes" id="UP000693970"/>
    </source>
</evidence>
<dbReference type="AlphaFoldDB" id="A0A9K3LT84"/>
<evidence type="ECO:0000256" key="1">
    <source>
        <dbReference type="ARBA" id="ARBA00022441"/>
    </source>
</evidence>
<keyword evidence="2" id="KW-0677">Repeat</keyword>
<keyword evidence="6" id="KW-1185">Reference proteome</keyword>
<feature type="compositionally biased region" description="Acidic residues" evidence="3">
    <location>
        <begin position="353"/>
        <end position="362"/>
    </location>
</feature>
<accession>A0A9K3LT84</accession>
<feature type="region of interest" description="Disordered" evidence="3">
    <location>
        <begin position="534"/>
        <end position="567"/>
    </location>
</feature>
<feature type="compositionally biased region" description="Acidic residues" evidence="3">
    <location>
        <begin position="537"/>
        <end position="567"/>
    </location>
</feature>
<dbReference type="OrthoDB" id="432528at2759"/>
<gene>
    <name evidence="5" type="ORF">IV203_030279</name>
</gene>